<dbReference type="InterPro" id="IPR033121">
    <property type="entry name" value="PEPTIDASE_A1"/>
</dbReference>
<protein>
    <submittedName>
        <fullName evidence="5">Acid protease</fullName>
    </submittedName>
</protein>
<evidence type="ECO:0000256" key="2">
    <source>
        <dbReference type="PIRSR" id="PIRSR601461-1"/>
    </source>
</evidence>
<feature type="active site" evidence="2">
    <location>
        <position position="311"/>
    </location>
</feature>
<sequence length="583" mass="61090">MLPLLLVVSILAFLDGSSALSASAPSLTGRWRPDLRRSASRTAGSSRRELHARHQPVLEGIVTGVAPANNSTIVPVVFASDRETYYILAGVGNVSLRLALDTASADLWFVSSDCNDRACNVPKYPLAFKSPTFESVNSNATEFNVSYADSTGAQGFVARESVSLGNLTVANQAIGLATSSNVTFTDQVSGVLGLGFPRLSTISSLASNATPFFATMAQNGLLDYPLFGLSLTRDSSGSLSFGAIDGSVVTNRSLIEWNEVVPFAPFGAQSNVSSYLQWAVVLEGISVNGTTVTPEPTYPAQTFNSSLALIDAGTAGIYGPYQDVSRIYSQIPEARLVDDDDGVGQWVVPCEIQETIAFNFGGHEFILEPTDYLIGPAAGNPALCLSWPQALPPSSDGIDWQLGSPFLRTVYSIYSFGINTKEPPIVGFYPLRNATAPIPPPASASAFFASYSATVPTTLPNFLLATPTFTTPTYTFNASVSARTGELVATGLATSTYAALFGTRGHPNATALPTITPSPTVVTFVITDTSGRTLTSVSTASQASITLGVPAGWKVSAARAGSGRSRGGVALGLVLCALVWSLV</sequence>
<feature type="active site" evidence="2">
    <location>
        <position position="101"/>
    </location>
</feature>
<dbReference type="CDD" id="cd05471">
    <property type="entry name" value="pepsin_like"/>
    <property type="match status" value="1"/>
</dbReference>
<dbReference type="GO" id="GO:0004190">
    <property type="term" value="F:aspartic-type endopeptidase activity"/>
    <property type="evidence" value="ECO:0007669"/>
    <property type="project" value="InterPro"/>
</dbReference>
<evidence type="ECO:0000313" key="6">
    <source>
        <dbReference type="Proteomes" id="UP000193067"/>
    </source>
</evidence>
<dbReference type="InterPro" id="IPR021109">
    <property type="entry name" value="Peptidase_aspartic_dom_sf"/>
</dbReference>
<dbReference type="PANTHER" id="PTHR47966">
    <property type="entry name" value="BETA-SITE APP-CLEAVING ENZYME, ISOFORM A-RELATED"/>
    <property type="match status" value="1"/>
</dbReference>
<comment type="similarity">
    <text evidence="1">Belongs to the peptidase A1 family.</text>
</comment>
<keyword evidence="5" id="KW-0378">Hydrolase</keyword>
<gene>
    <name evidence="5" type="ORF">PYCCODRAFT_1431590</name>
</gene>
<evidence type="ECO:0000256" key="1">
    <source>
        <dbReference type="ARBA" id="ARBA00007447"/>
    </source>
</evidence>
<dbReference type="AlphaFoldDB" id="A0A1Y2IZK5"/>
<keyword evidence="5" id="KW-0645">Protease</keyword>
<accession>A0A1Y2IZK5</accession>
<dbReference type="GO" id="GO:0006508">
    <property type="term" value="P:proteolysis"/>
    <property type="evidence" value="ECO:0007669"/>
    <property type="project" value="UniProtKB-KW"/>
</dbReference>
<dbReference type="InterPro" id="IPR034164">
    <property type="entry name" value="Pepsin-like_dom"/>
</dbReference>
<dbReference type="SUPFAM" id="SSF50630">
    <property type="entry name" value="Acid proteases"/>
    <property type="match status" value="1"/>
</dbReference>
<dbReference type="PROSITE" id="PS51767">
    <property type="entry name" value="PEPTIDASE_A1"/>
    <property type="match status" value="1"/>
</dbReference>
<dbReference type="Proteomes" id="UP000193067">
    <property type="component" value="Unassembled WGS sequence"/>
</dbReference>
<dbReference type="PANTHER" id="PTHR47966:SF74">
    <property type="entry name" value="AGR407CP"/>
    <property type="match status" value="1"/>
</dbReference>
<keyword evidence="6" id="KW-1185">Reference proteome</keyword>
<keyword evidence="3" id="KW-0732">Signal</keyword>
<evidence type="ECO:0000313" key="5">
    <source>
        <dbReference type="EMBL" id="OSD06585.1"/>
    </source>
</evidence>
<dbReference type="OrthoDB" id="771136at2759"/>
<dbReference type="Pfam" id="PF00026">
    <property type="entry name" value="Asp"/>
    <property type="match status" value="1"/>
</dbReference>
<proteinExistence type="inferred from homology"/>
<dbReference type="Gene3D" id="2.40.70.10">
    <property type="entry name" value="Acid Proteases"/>
    <property type="match status" value="2"/>
</dbReference>
<dbReference type="PRINTS" id="PR00792">
    <property type="entry name" value="PEPSIN"/>
</dbReference>
<evidence type="ECO:0000256" key="3">
    <source>
        <dbReference type="SAM" id="SignalP"/>
    </source>
</evidence>
<organism evidence="5 6">
    <name type="scientific">Trametes coccinea (strain BRFM310)</name>
    <name type="common">Pycnoporus coccineus</name>
    <dbReference type="NCBI Taxonomy" id="1353009"/>
    <lineage>
        <taxon>Eukaryota</taxon>
        <taxon>Fungi</taxon>
        <taxon>Dikarya</taxon>
        <taxon>Basidiomycota</taxon>
        <taxon>Agaricomycotina</taxon>
        <taxon>Agaricomycetes</taxon>
        <taxon>Polyporales</taxon>
        <taxon>Polyporaceae</taxon>
        <taxon>Trametes</taxon>
    </lineage>
</organism>
<feature type="chain" id="PRO_5013096155" evidence="3">
    <location>
        <begin position="20"/>
        <end position="583"/>
    </location>
</feature>
<name>A0A1Y2IZK5_TRAC3</name>
<evidence type="ECO:0000259" key="4">
    <source>
        <dbReference type="PROSITE" id="PS51767"/>
    </source>
</evidence>
<reference evidence="5 6" key="1">
    <citation type="journal article" date="2015" name="Biotechnol. Biofuels">
        <title>Enhanced degradation of softwood versus hardwood by the white-rot fungus Pycnoporus coccineus.</title>
        <authorList>
            <person name="Couturier M."/>
            <person name="Navarro D."/>
            <person name="Chevret D."/>
            <person name="Henrissat B."/>
            <person name="Piumi F."/>
            <person name="Ruiz-Duenas F.J."/>
            <person name="Martinez A.T."/>
            <person name="Grigoriev I.V."/>
            <person name="Riley R."/>
            <person name="Lipzen A."/>
            <person name="Berrin J.G."/>
            <person name="Master E.R."/>
            <person name="Rosso M.N."/>
        </authorList>
    </citation>
    <scope>NUCLEOTIDE SEQUENCE [LARGE SCALE GENOMIC DNA]</scope>
    <source>
        <strain evidence="5 6">BRFM310</strain>
    </source>
</reference>
<dbReference type="EMBL" id="KZ084090">
    <property type="protein sequence ID" value="OSD06585.1"/>
    <property type="molecule type" value="Genomic_DNA"/>
</dbReference>
<feature type="domain" description="Peptidase A1" evidence="4">
    <location>
        <begin position="85"/>
        <end position="429"/>
    </location>
</feature>
<feature type="signal peptide" evidence="3">
    <location>
        <begin position="1"/>
        <end position="19"/>
    </location>
</feature>
<dbReference type="InterPro" id="IPR001461">
    <property type="entry name" value="Aspartic_peptidase_A1"/>
</dbReference>